<proteinExistence type="predicted"/>
<dbReference type="Proteomes" id="UP000675880">
    <property type="component" value="Unassembled WGS sequence"/>
</dbReference>
<evidence type="ECO:0000313" key="2">
    <source>
        <dbReference type="Proteomes" id="UP000675880"/>
    </source>
</evidence>
<organism evidence="1 2">
    <name type="scientific">Nitrospira defluvii</name>
    <dbReference type="NCBI Taxonomy" id="330214"/>
    <lineage>
        <taxon>Bacteria</taxon>
        <taxon>Pseudomonadati</taxon>
        <taxon>Nitrospirota</taxon>
        <taxon>Nitrospiria</taxon>
        <taxon>Nitrospirales</taxon>
        <taxon>Nitrospiraceae</taxon>
        <taxon>Nitrospira</taxon>
    </lineage>
</organism>
<name>A0ABN7LJJ2_9BACT</name>
<evidence type="ECO:0000313" key="1">
    <source>
        <dbReference type="EMBL" id="CAE6753656.1"/>
    </source>
</evidence>
<dbReference type="RefSeq" id="WP_080877170.1">
    <property type="nucleotide sequence ID" value="NZ_CAJNBJ010000016.1"/>
</dbReference>
<comment type="caution">
    <text evidence="1">The sequence shown here is derived from an EMBL/GenBank/DDBJ whole genome shotgun (WGS) entry which is preliminary data.</text>
</comment>
<accession>A0ABN7LJJ2</accession>
<sequence length="87" mass="9874">MQVKAEGAVQGYVERRSREGKVYRSVDLYVKGRDPGVLRLGIPDDQMPLIEACKQAEGKQAKVSIEVRKFEQTGRVFFDLYGLEVLK</sequence>
<gene>
    <name evidence="1" type="ORF">NSPZN2_30296</name>
</gene>
<reference evidence="1 2" key="1">
    <citation type="submission" date="2021-02" db="EMBL/GenBank/DDBJ databases">
        <authorList>
            <person name="Han P."/>
        </authorList>
    </citation>
    <scope>NUCLEOTIDE SEQUENCE [LARGE SCALE GENOMIC DNA]</scope>
    <source>
        <strain evidence="1">Candidatus Nitrospira sp. ZN2</strain>
    </source>
</reference>
<dbReference type="EMBL" id="CAJNBJ010000016">
    <property type="protein sequence ID" value="CAE6753656.1"/>
    <property type="molecule type" value="Genomic_DNA"/>
</dbReference>
<protein>
    <submittedName>
        <fullName evidence="1">Uncharacterized protein</fullName>
    </submittedName>
</protein>
<keyword evidence="2" id="KW-1185">Reference proteome</keyword>